<evidence type="ECO:0000256" key="1">
    <source>
        <dbReference type="SAM" id="SignalP"/>
    </source>
</evidence>
<evidence type="ECO:0000313" key="2">
    <source>
        <dbReference type="EMBL" id="KEA59366.1"/>
    </source>
</evidence>
<dbReference type="EMBL" id="JJOA01000010">
    <property type="protein sequence ID" value="KEA59366.1"/>
    <property type="molecule type" value="Genomic_DNA"/>
</dbReference>
<name>A0A071MSA5_9BURK</name>
<dbReference type="InterPro" id="IPR025421">
    <property type="entry name" value="DUF4148"/>
</dbReference>
<gene>
    <name evidence="2" type="ORF">DT99_11655</name>
</gene>
<sequence length="84" mass="8814">MKRLIQAVAIALAISAPLAAQAQSNQPLTRAQVRAEVKALKQAGFQSSDWFYPASIVSAEAKIARQHDAAGYGSDRGASSESGQ</sequence>
<dbReference type="Pfam" id="PF13663">
    <property type="entry name" value="DUF4148"/>
    <property type="match status" value="1"/>
</dbReference>
<protein>
    <recommendedName>
        <fullName evidence="3">DUF4148 domain-containing protein</fullName>
    </recommendedName>
</protein>
<organism evidence="2">
    <name type="scientific">Burkholderia cenocepacia</name>
    <dbReference type="NCBI Taxonomy" id="95486"/>
    <lineage>
        <taxon>Bacteria</taxon>
        <taxon>Pseudomonadati</taxon>
        <taxon>Pseudomonadota</taxon>
        <taxon>Betaproteobacteria</taxon>
        <taxon>Burkholderiales</taxon>
        <taxon>Burkholderiaceae</taxon>
        <taxon>Burkholderia</taxon>
        <taxon>Burkholderia cepacia complex</taxon>
    </lineage>
</organism>
<dbReference type="OrthoDB" id="9035527at2"/>
<accession>A0A071MSA5</accession>
<reference evidence="2" key="1">
    <citation type="submission" date="2014-04" db="EMBL/GenBank/DDBJ databases">
        <title>In planta biocontrol of soil-borne Fusarium wilt of banana through a plant endophytic bacterium, Burkholderia cenocepacia 869T2.</title>
        <authorList>
            <person name="Ho Y.-N."/>
            <person name="Chiang H.-M."/>
            <person name="Chao C.-P."/>
            <person name="Su C.-C."/>
            <person name="Hsu H.-F."/>
            <person name="Guo C.-T."/>
            <person name="Hsieh J.-L."/>
            <person name="Huang C.-C."/>
        </authorList>
    </citation>
    <scope>NUCLEOTIDE SEQUENCE [LARGE SCALE GENOMIC DNA]</scope>
    <source>
        <strain evidence="2">869T2</strain>
    </source>
</reference>
<comment type="caution">
    <text evidence="2">The sequence shown here is derived from an EMBL/GenBank/DDBJ whole genome shotgun (WGS) entry which is preliminary data.</text>
</comment>
<feature type="chain" id="PRO_5001678053" description="DUF4148 domain-containing protein" evidence="1">
    <location>
        <begin position="23"/>
        <end position="84"/>
    </location>
</feature>
<proteinExistence type="predicted"/>
<keyword evidence="1" id="KW-0732">Signal</keyword>
<evidence type="ECO:0008006" key="3">
    <source>
        <dbReference type="Google" id="ProtNLM"/>
    </source>
</evidence>
<feature type="signal peptide" evidence="1">
    <location>
        <begin position="1"/>
        <end position="22"/>
    </location>
</feature>
<dbReference type="AlphaFoldDB" id="A0A071MSA5"/>